<dbReference type="PROSITE" id="PS00078">
    <property type="entry name" value="COX2"/>
    <property type="match status" value="1"/>
</dbReference>
<evidence type="ECO:0000256" key="6">
    <source>
        <dbReference type="ARBA" id="ARBA00022692"/>
    </source>
</evidence>
<dbReference type="NCBIfam" id="TIGR02866">
    <property type="entry name" value="CoxB"/>
    <property type="match status" value="1"/>
</dbReference>
<evidence type="ECO:0000259" key="19">
    <source>
        <dbReference type="PROSITE" id="PS50857"/>
    </source>
</evidence>
<dbReference type="GO" id="GO:0005886">
    <property type="term" value="C:plasma membrane"/>
    <property type="evidence" value="ECO:0007669"/>
    <property type="project" value="UniProtKB-SubCell"/>
</dbReference>
<dbReference type="InterPro" id="IPR014222">
    <property type="entry name" value="Cyt_c_oxidase_su2"/>
</dbReference>
<proteinExistence type="inferred from homology"/>
<dbReference type="PANTHER" id="PTHR22888">
    <property type="entry name" value="CYTOCHROME C OXIDASE, SUBUNIT II"/>
    <property type="match status" value="1"/>
</dbReference>
<dbReference type="GO" id="GO:0004129">
    <property type="term" value="F:cytochrome-c oxidase activity"/>
    <property type="evidence" value="ECO:0007669"/>
    <property type="project" value="UniProtKB-EC"/>
</dbReference>
<keyword evidence="8" id="KW-1278">Translocase</keyword>
<dbReference type="PRINTS" id="PR01166">
    <property type="entry name" value="CYCOXIDASEII"/>
</dbReference>
<comment type="catalytic activity">
    <reaction evidence="14 16">
        <text>4 Fe(II)-[cytochrome c] + O2 + 8 H(+)(in) = 4 Fe(III)-[cytochrome c] + 2 H2O + 4 H(+)(out)</text>
        <dbReference type="Rhea" id="RHEA:11436"/>
        <dbReference type="Rhea" id="RHEA-COMP:10350"/>
        <dbReference type="Rhea" id="RHEA-COMP:14399"/>
        <dbReference type="ChEBI" id="CHEBI:15377"/>
        <dbReference type="ChEBI" id="CHEBI:15378"/>
        <dbReference type="ChEBI" id="CHEBI:15379"/>
        <dbReference type="ChEBI" id="CHEBI:29033"/>
        <dbReference type="ChEBI" id="CHEBI:29034"/>
        <dbReference type="EC" id="7.1.1.9"/>
    </reaction>
</comment>
<keyword evidence="22" id="KW-1185">Reference proteome</keyword>
<evidence type="ECO:0000256" key="16">
    <source>
        <dbReference type="RuleBase" id="RU004024"/>
    </source>
</evidence>
<feature type="domain" description="Cytochrome oxidase subunit II transmembrane region profile" evidence="20">
    <location>
        <begin position="30"/>
        <end position="125"/>
    </location>
</feature>
<sequence length="296" mass="32364">MFRPGRLTLMTAAAAATIAAAAPALAGYGQPSPWQLGLQEAVTPVFHQAHAFHNFVLIIITVITLFVLALLVYCVVRFREDKNPVPSKTTHHTLLEVAWTVIPVLILVVIAVPSFRLLYAQYSPPPADLTIKVVGRQWNWDVVYPDANAVTVTQMMLQKDEIEDGQPYTLAVDNVAVVPVNKVVKVDVTAEDVIHAFTIPSFGVKVDAIPGRLNQTWFKAEREGVYYGQCSELCGFAHAFMPIAIQVVSEETYKKWLEAAKGDVEKAKDVLKQAAAEKAKDSAKVLDASPASVASR</sequence>
<dbReference type="FunFam" id="2.60.40.420:FF:000001">
    <property type="entry name" value="Cytochrome c oxidase subunit 2"/>
    <property type="match status" value="1"/>
</dbReference>
<comment type="subcellular location">
    <subcellularLocation>
        <location evidence="15">Cell membrane</location>
        <topology evidence="15">Multi-pass membrane protein</topology>
    </subcellularLocation>
    <subcellularLocation>
        <location evidence="2">Membrane</location>
        <topology evidence="2">Multi-pass membrane protein</topology>
    </subcellularLocation>
</comment>
<dbReference type="GO" id="GO:0016491">
    <property type="term" value="F:oxidoreductase activity"/>
    <property type="evidence" value="ECO:0007669"/>
    <property type="project" value="InterPro"/>
</dbReference>
<dbReference type="SUPFAM" id="SSF81464">
    <property type="entry name" value="Cytochrome c oxidase subunit II-like, transmembrane region"/>
    <property type="match status" value="1"/>
</dbReference>
<evidence type="ECO:0000256" key="11">
    <source>
        <dbReference type="ARBA" id="ARBA00023008"/>
    </source>
</evidence>
<dbReference type="InterPro" id="IPR001505">
    <property type="entry name" value="Copper_CuA"/>
</dbReference>
<evidence type="ECO:0000313" key="21">
    <source>
        <dbReference type="EMBL" id="QZN98764.1"/>
    </source>
</evidence>
<evidence type="ECO:0000259" key="20">
    <source>
        <dbReference type="PROSITE" id="PS50999"/>
    </source>
</evidence>
<evidence type="ECO:0000256" key="1">
    <source>
        <dbReference type="ARBA" id="ARBA00001971"/>
    </source>
</evidence>
<name>A0A9E6R6L1_9HYPH</name>
<dbReference type="AlphaFoldDB" id="A0A9E6R6L1"/>
<evidence type="ECO:0000256" key="15">
    <source>
        <dbReference type="RuleBase" id="RU000456"/>
    </source>
</evidence>
<keyword evidence="4 15" id="KW-0813">Transport</keyword>
<keyword evidence="5 15" id="KW-0679">Respiratory chain</keyword>
<keyword evidence="10 17" id="KW-1133">Transmembrane helix</keyword>
<evidence type="ECO:0000256" key="13">
    <source>
        <dbReference type="ARBA" id="ARBA00024688"/>
    </source>
</evidence>
<dbReference type="InterPro" id="IPR045187">
    <property type="entry name" value="CcO_II"/>
</dbReference>
<dbReference type="Proteomes" id="UP000825701">
    <property type="component" value="Chromosome"/>
</dbReference>
<feature type="domain" description="Cytochrome oxidase subunit II copper A binding" evidence="19">
    <location>
        <begin position="126"/>
        <end position="259"/>
    </location>
</feature>
<evidence type="ECO:0000256" key="12">
    <source>
        <dbReference type="ARBA" id="ARBA00023136"/>
    </source>
</evidence>
<dbReference type="EMBL" id="CP081869">
    <property type="protein sequence ID" value="QZN98764.1"/>
    <property type="molecule type" value="Genomic_DNA"/>
</dbReference>
<evidence type="ECO:0000256" key="2">
    <source>
        <dbReference type="ARBA" id="ARBA00004141"/>
    </source>
</evidence>
<reference evidence="21" key="1">
    <citation type="submission" date="2021-08" db="EMBL/GenBank/DDBJ databases">
        <authorList>
            <person name="Zhang H."/>
            <person name="Xu M."/>
            <person name="Yu Z."/>
            <person name="Yang L."/>
            <person name="Cai Y."/>
        </authorList>
    </citation>
    <scope>NUCLEOTIDE SEQUENCE</scope>
    <source>
        <strain evidence="21">CHL1</strain>
    </source>
</reference>
<keyword evidence="7 16" id="KW-0479">Metal-binding</keyword>
<keyword evidence="9 15" id="KW-0249">Electron transport</keyword>
<dbReference type="InterPro" id="IPR008972">
    <property type="entry name" value="Cupredoxin"/>
</dbReference>
<evidence type="ECO:0000256" key="18">
    <source>
        <dbReference type="SAM" id="SignalP"/>
    </source>
</evidence>
<feature type="signal peptide" evidence="18">
    <location>
        <begin position="1"/>
        <end position="26"/>
    </location>
</feature>
<evidence type="ECO:0000256" key="4">
    <source>
        <dbReference type="ARBA" id="ARBA00022448"/>
    </source>
</evidence>
<keyword evidence="11 16" id="KW-0186">Copper</keyword>
<dbReference type="Pfam" id="PF02790">
    <property type="entry name" value="COX2_TM"/>
    <property type="match status" value="1"/>
</dbReference>
<accession>A0A9E6R6L1</accession>
<dbReference type="Gene3D" id="1.10.287.90">
    <property type="match status" value="1"/>
</dbReference>
<dbReference type="InterPro" id="IPR002429">
    <property type="entry name" value="CcO_II-like_C"/>
</dbReference>
<comment type="cofactor">
    <cofactor evidence="1">
        <name>heme</name>
        <dbReference type="ChEBI" id="CHEBI:30413"/>
    </cofactor>
</comment>
<evidence type="ECO:0000256" key="5">
    <source>
        <dbReference type="ARBA" id="ARBA00022660"/>
    </source>
</evidence>
<comment type="similarity">
    <text evidence="3 15">Belongs to the cytochrome c oxidase subunit 2 family.</text>
</comment>
<feature type="chain" id="PRO_5038517774" description="Cytochrome c oxidase subunit 2" evidence="18">
    <location>
        <begin position="27"/>
        <end position="296"/>
    </location>
</feature>
<dbReference type="PANTHER" id="PTHR22888:SF9">
    <property type="entry name" value="CYTOCHROME C OXIDASE SUBUNIT 2"/>
    <property type="match status" value="1"/>
</dbReference>
<evidence type="ECO:0000256" key="3">
    <source>
        <dbReference type="ARBA" id="ARBA00007866"/>
    </source>
</evidence>
<evidence type="ECO:0000256" key="14">
    <source>
        <dbReference type="ARBA" id="ARBA00047816"/>
    </source>
</evidence>
<dbReference type="Gene3D" id="2.60.40.420">
    <property type="entry name" value="Cupredoxins - blue copper proteins"/>
    <property type="match status" value="1"/>
</dbReference>
<dbReference type="InterPro" id="IPR036257">
    <property type="entry name" value="Cyt_c_oxidase_su2_TM_sf"/>
</dbReference>
<keyword evidence="12 17" id="KW-0472">Membrane</keyword>
<dbReference type="InterPro" id="IPR011759">
    <property type="entry name" value="Cyt_c_oxidase_su2_TM_dom"/>
</dbReference>
<evidence type="ECO:0000256" key="9">
    <source>
        <dbReference type="ARBA" id="ARBA00022982"/>
    </source>
</evidence>
<dbReference type="PROSITE" id="PS50999">
    <property type="entry name" value="COX2_TM"/>
    <property type="match status" value="1"/>
</dbReference>
<dbReference type="GO" id="GO:0042773">
    <property type="term" value="P:ATP synthesis coupled electron transport"/>
    <property type="evidence" value="ECO:0007669"/>
    <property type="project" value="TreeGrafter"/>
</dbReference>
<dbReference type="GO" id="GO:0005507">
    <property type="term" value="F:copper ion binding"/>
    <property type="evidence" value="ECO:0007669"/>
    <property type="project" value="InterPro"/>
</dbReference>
<evidence type="ECO:0000256" key="10">
    <source>
        <dbReference type="ARBA" id="ARBA00022989"/>
    </source>
</evidence>
<feature type="transmembrane region" description="Helical" evidence="17">
    <location>
        <begin position="50"/>
        <end position="76"/>
    </location>
</feature>
<dbReference type="PROSITE" id="PS50857">
    <property type="entry name" value="COX2_CUA"/>
    <property type="match status" value="1"/>
</dbReference>
<evidence type="ECO:0000313" key="22">
    <source>
        <dbReference type="Proteomes" id="UP000825701"/>
    </source>
</evidence>
<evidence type="ECO:0000256" key="7">
    <source>
        <dbReference type="ARBA" id="ARBA00022723"/>
    </source>
</evidence>
<comment type="function">
    <text evidence="13 16">Subunits I and II form the functional core of the enzyme complex. Electrons originating in cytochrome c are transferred via heme a and Cu(A) to the binuclear center formed by heme a3 and Cu(B).</text>
</comment>
<dbReference type="KEGG" id="cmet:K6K41_17575"/>
<protein>
    <recommendedName>
        <fullName evidence="16">Cytochrome c oxidase subunit 2</fullName>
        <ecNumber evidence="16">7.1.1.9</ecNumber>
    </recommendedName>
</protein>
<evidence type="ECO:0000256" key="8">
    <source>
        <dbReference type="ARBA" id="ARBA00022967"/>
    </source>
</evidence>
<dbReference type="Pfam" id="PF00116">
    <property type="entry name" value="COX2"/>
    <property type="match status" value="1"/>
</dbReference>
<evidence type="ECO:0000256" key="17">
    <source>
        <dbReference type="SAM" id="Phobius"/>
    </source>
</evidence>
<keyword evidence="18" id="KW-0732">Signal</keyword>
<keyword evidence="6 15" id="KW-0812">Transmembrane</keyword>
<gene>
    <name evidence="21" type="primary">coxB</name>
    <name evidence="21" type="ORF">K6K41_17575</name>
</gene>
<dbReference type="SUPFAM" id="SSF49503">
    <property type="entry name" value="Cupredoxins"/>
    <property type="match status" value="1"/>
</dbReference>
<dbReference type="EC" id="7.1.1.9" evidence="16"/>
<feature type="transmembrane region" description="Helical" evidence="17">
    <location>
        <begin position="97"/>
        <end position="119"/>
    </location>
</feature>
<organism evidence="21 22">
    <name type="scientific">Chenggangzhangella methanolivorans</name>
    <dbReference type="NCBI Taxonomy" id="1437009"/>
    <lineage>
        <taxon>Bacteria</taxon>
        <taxon>Pseudomonadati</taxon>
        <taxon>Pseudomonadota</taxon>
        <taxon>Alphaproteobacteria</taxon>
        <taxon>Hyphomicrobiales</taxon>
        <taxon>Methylopilaceae</taxon>
        <taxon>Chenggangzhangella</taxon>
    </lineage>
</organism>
<comment type="cofactor">
    <cofactor evidence="16">
        <name>Cu cation</name>
        <dbReference type="ChEBI" id="CHEBI:23378"/>
    </cofactor>
    <text evidence="16">Binds a copper A center.</text>
</comment>